<dbReference type="PANTHER" id="PTHR11699">
    <property type="entry name" value="ALDEHYDE DEHYDROGENASE-RELATED"/>
    <property type="match status" value="1"/>
</dbReference>
<accession>A0AA40DM38</accession>
<dbReference type="Gene3D" id="3.40.309.10">
    <property type="entry name" value="Aldehyde Dehydrogenase, Chain A, domain 2"/>
    <property type="match status" value="1"/>
</dbReference>
<proteinExistence type="inferred from homology"/>
<reference evidence="6" key="1">
    <citation type="submission" date="2023-06" db="EMBL/GenBank/DDBJ databases">
        <title>Genome-scale phylogeny and comparative genomics of the fungal order Sordariales.</title>
        <authorList>
            <consortium name="Lawrence Berkeley National Laboratory"/>
            <person name="Hensen N."/>
            <person name="Bonometti L."/>
            <person name="Westerberg I."/>
            <person name="Brannstrom I.O."/>
            <person name="Guillou S."/>
            <person name="Cros-Aarteil S."/>
            <person name="Calhoun S."/>
            <person name="Haridas S."/>
            <person name="Kuo A."/>
            <person name="Mondo S."/>
            <person name="Pangilinan J."/>
            <person name="Riley R."/>
            <person name="Labutti K."/>
            <person name="Andreopoulos B."/>
            <person name="Lipzen A."/>
            <person name="Chen C."/>
            <person name="Yanf M."/>
            <person name="Daum C."/>
            <person name="Ng V."/>
            <person name="Clum A."/>
            <person name="Steindorff A."/>
            <person name="Ohm R."/>
            <person name="Martin F."/>
            <person name="Silar P."/>
            <person name="Natvig D."/>
            <person name="Lalanne C."/>
            <person name="Gautier V."/>
            <person name="Ament-Velasquez S.L."/>
            <person name="Kruys A."/>
            <person name="Hutchinson M.I."/>
            <person name="Powell A.J."/>
            <person name="Barry K."/>
            <person name="Miller A.N."/>
            <person name="Grigoriev I.V."/>
            <person name="Debuchy R."/>
            <person name="Gladieux P."/>
            <person name="Thoren M.H."/>
            <person name="Johannesson H."/>
        </authorList>
    </citation>
    <scope>NUCLEOTIDE SEQUENCE</scope>
    <source>
        <strain evidence="6">SMH4607-1</strain>
    </source>
</reference>
<dbReference type="FunFam" id="3.40.605.10:FF:000007">
    <property type="entry name" value="NAD/NADP-dependent betaine aldehyde dehydrogenase"/>
    <property type="match status" value="1"/>
</dbReference>
<dbReference type="GO" id="GO:0004029">
    <property type="term" value="F:aldehyde dehydrogenase (NAD+) activity"/>
    <property type="evidence" value="ECO:0007669"/>
    <property type="project" value="UniProtKB-EC"/>
</dbReference>
<dbReference type="SUPFAM" id="SSF53720">
    <property type="entry name" value="ALDH-like"/>
    <property type="match status" value="1"/>
</dbReference>
<dbReference type="InterPro" id="IPR016160">
    <property type="entry name" value="Ald_DH_CS_CYS"/>
</dbReference>
<name>A0AA40DM38_9PEZI</name>
<dbReference type="Pfam" id="PF00171">
    <property type="entry name" value="Aldedh"/>
    <property type="match status" value="1"/>
</dbReference>
<evidence type="ECO:0000256" key="3">
    <source>
        <dbReference type="ARBA" id="ARBA00024226"/>
    </source>
</evidence>
<dbReference type="InterPro" id="IPR015590">
    <property type="entry name" value="Aldehyde_DH_dom"/>
</dbReference>
<evidence type="ECO:0000313" key="7">
    <source>
        <dbReference type="Proteomes" id="UP001172102"/>
    </source>
</evidence>
<organism evidence="6 7">
    <name type="scientific">Lasiosphaeris hirsuta</name>
    <dbReference type="NCBI Taxonomy" id="260670"/>
    <lineage>
        <taxon>Eukaryota</taxon>
        <taxon>Fungi</taxon>
        <taxon>Dikarya</taxon>
        <taxon>Ascomycota</taxon>
        <taxon>Pezizomycotina</taxon>
        <taxon>Sordariomycetes</taxon>
        <taxon>Sordariomycetidae</taxon>
        <taxon>Sordariales</taxon>
        <taxon>Lasiosphaeriaceae</taxon>
        <taxon>Lasiosphaeris</taxon>
    </lineage>
</organism>
<dbReference type="Gene3D" id="3.40.605.10">
    <property type="entry name" value="Aldehyde Dehydrogenase, Chain A, domain 1"/>
    <property type="match status" value="1"/>
</dbReference>
<dbReference type="FunFam" id="3.40.309.10:FF:000009">
    <property type="entry name" value="Aldehyde dehydrogenase A"/>
    <property type="match status" value="1"/>
</dbReference>
<dbReference type="InterPro" id="IPR016163">
    <property type="entry name" value="Ald_DH_C"/>
</dbReference>
<comment type="similarity">
    <text evidence="1">Belongs to the aldehyde dehydrogenase family.</text>
</comment>
<dbReference type="EC" id="1.2.1.3" evidence="3"/>
<evidence type="ECO:0000259" key="5">
    <source>
        <dbReference type="Pfam" id="PF00171"/>
    </source>
</evidence>
<sequence length="474" mass="51529">MQPQFFNIINDELRGSEKTHAVTNPRTEEDLWPCPIASTDDFEDAIVAAQKAFTTWSRTTVPERQALLVKLAEILEEHIGELSEILSKETGKSAILASIDVNASIAQCLYYSKTALEDEVQYEDDTTRVVATHLPLGVVGAICPWNFPLILSNIKVVSSLVTGNCVIVKPSPFTPYAVMKWVELSRGVLPPGVFQVLNGGADLGALMTLHPGIAKISFTGTIATGKRVMASCSKTLKKVTLELAGNDACVVCPDADLERTIPSVASGGFFNAGQVCVASKRIYVHESIYDDFLERLVAEVERGYAIQEDASAPSVFGPVDNKMQFEVVKGIIEDCKKNGYNIVTGGKTQAVTAAGKGFWLPPTIVSKPPEDSWLVKEEQFGPVLPILSWSDEDDVIKRSNLANAGLGASVYSTDLVRAERIARRLEAGGVWINQFERPNYGAYFSGFKDSGFGGEMGKQGLLSYAYTQCLHFAK</sequence>
<dbReference type="InterPro" id="IPR044086">
    <property type="entry name" value="LUC3-like"/>
</dbReference>
<dbReference type="CDD" id="cd07106">
    <property type="entry name" value="ALDH_AldA-AAD23400"/>
    <property type="match status" value="1"/>
</dbReference>
<dbReference type="AlphaFoldDB" id="A0AA40DM38"/>
<evidence type="ECO:0000313" key="6">
    <source>
        <dbReference type="EMBL" id="KAK0704838.1"/>
    </source>
</evidence>
<keyword evidence="2" id="KW-0560">Oxidoreductase</keyword>
<gene>
    <name evidence="6" type="ORF">B0H67DRAFT_361990</name>
</gene>
<dbReference type="InterPro" id="IPR016161">
    <property type="entry name" value="Ald_DH/histidinol_DH"/>
</dbReference>
<dbReference type="EMBL" id="JAUKUA010000007">
    <property type="protein sequence ID" value="KAK0704838.1"/>
    <property type="molecule type" value="Genomic_DNA"/>
</dbReference>
<evidence type="ECO:0000256" key="2">
    <source>
        <dbReference type="ARBA" id="ARBA00023002"/>
    </source>
</evidence>
<comment type="caution">
    <text evidence="6">The sequence shown here is derived from an EMBL/GenBank/DDBJ whole genome shotgun (WGS) entry which is preliminary data.</text>
</comment>
<keyword evidence="7" id="KW-1185">Reference proteome</keyword>
<comment type="catalytic activity">
    <reaction evidence="4">
        <text>an aldehyde + NAD(+) + H2O = a carboxylate + NADH + 2 H(+)</text>
        <dbReference type="Rhea" id="RHEA:16185"/>
        <dbReference type="ChEBI" id="CHEBI:15377"/>
        <dbReference type="ChEBI" id="CHEBI:15378"/>
        <dbReference type="ChEBI" id="CHEBI:17478"/>
        <dbReference type="ChEBI" id="CHEBI:29067"/>
        <dbReference type="ChEBI" id="CHEBI:57540"/>
        <dbReference type="ChEBI" id="CHEBI:57945"/>
        <dbReference type="EC" id="1.2.1.3"/>
    </reaction>
</comment>
<feature type="domain" description="Aldehyde dehydrogenase" evidence="5">
    <location>
        <begin position="16"/>
        <end position="468"/>
    </location>
</feature>
<dbReference type="InterPro" id="IPR016162">
    <property type="entry name" value="Ald_DH_N"/>
</dbReference>
<evidence type="ECO:0000256" key="4">
    <source>
        <dbReference type="ARBA" id="ARBA00049194"/>
    </source>
</evidence>
<evidence type="ECO:0000256" key="1">
    <source>
        <dbReference type="ARBA" id="ARBA00009986"/>
    </source>
</evidence>
<dbReference type="PROSITE" id="PS00070">
    <property type="entry name" value="ALDEHYDE_DEHYDR_CYS"/>
    <property type="match status" value="1"/>
</dbReference>
<dbReference type="Proteomes" id="UP001172102">
    <property type="component" value="Unassembled WGS sequence"/>
</dbReference>
<protein>
    <recommendedName>
        <fullName evidence="3">aldehyde dehydrogenase (NAD(+))</fullName>
        <ecNumber evidence="3">1.2.1.3</ecNumber>
    </recommendedName>
</protein>